<evidence type="ECO:0000256" key="1">
    <source>
        <dbReference type="ARBA" id="ARBA00004141"/>
    </source>
</evidence>
<comment type="subcellular location">
    <subcellularLocation>
        <location evidence="1">Membrane</location>
        <topology evidence="1">Multi-pass membrane protein</topology>
    </subcellularLocation>
</comment>
<keyword evidence="9" id="KW-0645">Protease</keyword>
<gene>
    <name evidence="9" type="ORF">MUN79_25590</name>
</gene>
<dbReference type="AlphaFoldDB" id="A0A8T9Q8S2"/>
<feature type="transmembrane region" description="Helical" evidence="7">
    <location>
        <begin position="88"/>
        <end position="110"/>
    </location>
</feature>
<dbReference type="GO" id="GO:0006508">
    <property type="term" value="P:proteolysis"/>
    <property type="evidence" value="ECO:0007669"/>
    <property type="project" value="UniProtKB-KW"/>
</dbReference>
<feature type="transmembrane region" description="Helical" evidence="7">
    <location>
        <begin position="139"/>
        <end position="163"/>
    </location>
</feature>
<dbReference type="PANTHER" id="PTHR43731">
    <property type="entry name" value="RHOMBOID PROTEASE"/>
    <property type="match status" value="1"/>
</dbReference>
<evidence type="ECO:0000256" key="6">
    <source>
        <dbReference type="ARBA" id="ARBA00023136"/>
    </source>
</evidence>
<dbReference type="Pfam" id="PF01694">
    <property type="entry name" value="Rhomboid"/>
    <property type="match status" value="1"/>
</dbReference>
<dbReference type="KEGG" id="hcu:MUN79_25590"/>
<evidence type="ECO:0000256" key="5">
    <source>
        <dbReference type="ARBA" id="ARBA00022989"/>
    </source>
</evidence>
<dbReference type="InterPro" id="IPR050925">
    <property type="entry name" value="Rhomboid_protease_S54"/>
</dbReference>
<evidence type="ECO:0000259" key="8">
    <source>
        <dbReference type="Pfam" id="PF01694"/>
    </source>
</evidence>
<keyword evidence="4" id="KW-0378">Hydrolase</keyword>
<reference evidence="9" key="1">
    <citation type="submission" date="2022-04" db="EMBL/GenBank/DDBJ databases">
        <title>Hymenobacter sp. isolated from the air.</title>
        <authorList>
            <person name="Won M."/>
            <person name="Lee C.-M."/>
            <person name="Woen H.-Y."/>
            <person name="Kwon S.-W."/>
        </authorList>
    </citation>
    <scope>NUCLEOTIDE SEQUENCE</scope>
    <source>
        <strain evidence="9">5116S-3</strain>
    </source>
</reference>
<keyword evidence="6 7" id="KW-0472">Membrane</keyword>
<keyword evidence="5 7" id="KW-1133">Transmembrane helix</keyword>
<keyword evidence="3 7" id="KW-0812">Transmembrane</keyword>
<evidence type="ECO:0000256" key="3">
    <source>
        <dbReference type="ARBA" id="ARBA00022692"/>
    </source>
</evidence>
<dbReference type="EMBL" id="CP095046">
    <property type="protein sequence ID" value="UOQ71929.1"/>
    <property type="molecule type" value="Genomic_DNA"/>
</dbReference>
<dbReference type="InterPro" id="IPR035952">
    <property type="entry name" value="Rhomboid-like_sf"/>
</dbReference>
<feature type="transmembrane region" description="Helical" evidence="7">
    <location>
        <begin position="201"/>
        <end position="219"/>
    </location>
</feature>
<protein>
    <submittedName>
        <fullName evidence="9">Rhomboid family intramembrane serine protease</fullName>
    </submittedName>
</protein>
<evidence type="ECO:0000313" key="10">
    <source>
        <dbReference type="Proteomes" id="UP000831796"/>
    </source>
</evidence>
<comment type="similarity">
    <text evidence="2">Belongs to the peptidase S54 family.</text>
</comment>
<dbReference type="Gene3D" id="1.20.1540.10">
    <property type="entry name" value="Rhomboid-like"/>
    <property type="match status" value="1"/>
</dbReference>
<organism evidence="9 10">
    <name type="scientific">Hymenobacter cellulosilyticus</name>
    <dbReference type="NCBI Taxonomy" id="2932248"/>
    <lineage>
        <taxon>Bacteria</taxon>
        <taxon>Pseudomonadati</taxon>
        <taxon>Bacteroidota</taxon>
        <taxon>Cytophagia</taxon>
        <taxon>Cytophagales</taxon>
        <taxon>Hymenobacteraceae</taxon>
        <taxon>Hymenobacter</taxon>
    </lineage>
</organism>
<feature type="transmembrane region" description="Helical" evidence="7">
    <location>
        <begin position="231"/>
        <end position="247"/>
    </location>
</feature>
<dbReference type="GO" id="GO:0016020">
    <property type="term" value="C:membrane"/>
    <property type="evidence" value="ECO:0007669"/>
    <property type="project" value="UniProtKB-SubCell"/>
</dbReference>
<name>A0A8T9Q8S2_9BACT</name>
<dbReference type="GO" id="GO:0004252">
    <property type="term" value="F:serine-type endopeptidase activity"/>
    <property type="evidence" value="ECO:0007669"/>
    <property type="project" value="InterPro"/>
</dbReference>
<accession>A0A8T9Q8S2</accession>
<feature type="transmembrane region" description="Helical" evidence="7">
    <location>
        <begin position="175"/>
        <end position="195"/>
    </location>
</feature>
<sequence length="285" mass="30607">MTTMAAESTLAELFAQKTDAELLYFAQNARRYPPALGAAAVRELQQRGLVPTELVEPHQPAVPPAAEQPWYQLAADTLGRLLWPSTSYFGTPLLLALNFLVFGLMVAAGVDAFQPRATDLISWGSNFSPLSLHQQPWRLLTSCFLHGGLTHLLLNSLALLFLGRLTEFLIGPLRLLLIYLLSGVGGSLTSAWWHTLGVNSVGASGAIFGLYGLLLALALTGAVPLSRQQRYGLFWLILLLVPSQLQAGLEGSGPTDNAAHLGGLLTGSLLGLLYALFTRKPAPVK</sequence>
<feature type="transmembrane region" description="Helical" evidence="7">
    <location>
        <begin position="259"/>
        <end position="277"/>
    </location>
</feature>
<dbReference type="RefSeq" id="WP_244675328.1">
    <property type="nucleotide sequence ID" value="NZ_CP095046.1"/>
</dbReference>
<keyword evidence="10" id="KW-1185">Reference proteome</keyword>
<feature type="domain" description="Peptidase S54 rhomboid" evidence="8">
    <location>
        <begin position="134"/>
        <end position="274"/>
    </location>
</feature>
<dbReference type="PANTHER" id="PTHR43731:SF14">
    <property type="entry name" value="PRESENILIN-ASSOCIATED RHOMBOID-LIKE PROTEIN, MITOCHONDRIAL"/>
    <property type="match status" value="1"/>
</dbReference>
<evidence type="ECO:0000256" key="4">
    <source>
        <dbReference type="ARBA" id="ARBA00022801"/>
    </source>
</evidence>
<evidence type="ECO:0000313" key="9">
    <source>
        <dbReference type="EMBL" id="UOQ71929.1"/>
    </source>
</evidence>
<evidence type="ECO:0000256" key="2">
    <source>
        <dbReference type="ARBA" id="ARBA00009045"/>
    </source>
</evidence>
<proteinExistence type="inferred from homology"/>
<evidence type="ECO:0000256" key="7">
    <source>
        <dbReference type="SAM" id="Phobius"/>
    </source>
</evidence>
<dbReference type="Proteomes" id="UP000831796">
    <property type="component" value="Chromosome"/>
</dbReference>
<dbReference type="SUPFAM" id="SSF144091">
    <property type="entry name" value="Rhomboid-like"/>
    <property type="match status" value="1"/>
</dbReference>
<dbReference type="InterPro" id="IPR022764">
    <property type="entry name" value="Peptidase_S54_rhomboid_dom"/>
</dbReference>